<dbReference type="Proteomes" id="UP001056425">
    <property type="component" value="Chromosome"/>
</dbReference>
<name>A0A9E7M986_9EURY</name>
<dbReference type="GeneID" id="72778257"/>
<gene>
    <name evidence="2" type="ORF">K1720_07880</name>
</gene>
<feature type="region of interest" description="Disordered" evidence="1">
    <location>
        <begin position="28"/>
        <end position="54"/>
    </location>
</feature>
<reference evidence="2 3" key="1">
    <citation type="submission" date="2021-08" db="EMBL/GenBank/DDBJ databases">
        <title>Thermococcus onnuriiensis IOH2.</title>
        <authorList>
            <person name="Park Y.-J."/>
        </authorList>
    </citation>
    <scope>NUCLEOTIDE SEQUENCE [LARGE SCALE GENOMIC DNA]</scope>
    <source>
        <strain evidence="2 3">IOH2</strain>
    </source>
</reference>
<dbReference type="EMBL" id="CP080572">
    <property type="protein sequence ID" value="USG99435.1"/>
    <property type="molecule type" value="Genomic_DNA"/>
</dbReference>
<evidence type="ECO:0000313" key="3">
    <source>
        <dbReference type="Proteomes" id="UP001056425"/>
    </source>
</evidence>
<evidence type="ECO:0000313" key="2">
    <source>
        <dbReference type="EMBL" id="USG99435.1"/>
    </source>
</evidence>
<keyword evidence="3" id="KW-1185">Reference proteome</keyword>
<proteinExistence type="predicted"/>
<dbReference type="KEGG" id="thei:K1720_07880"/>
<dbReference type="RefSeq" id="WP_251948275.1">
    <property type="nucleotide sequence ID" value="NZ_CP080572.1"/>
</dbReference>
<feature type="compositionally biased region" description="Low complexity" evidence="1">
    <location>
        <begin position="35"/>
        <end position="54"/>
    </location>
</feature>
<sequence>MRKFFSLILVFLIITSLSGCISKETISPSKSETATSTTKPTISESSTTTSPETTTTEAMMQALNKEDLINAIESVEKYQFTAEYSTIPKSDTRINSKGGFDFTKEEAFWEITSLSGDLVAYSNEVVWGNSIYYSVTVEQDNKIVQQETTSMTIETYFERILQGRTEIKTVEEFKQWLFKGADPTRNPLYYVRDLLSNADSFEVSKEGSNYIVTFTFTKEEKVNLDSVEKHIKTEGTGKLWLEDNLPIKGEIEIKRTTSYTGLDSTTTTEALVKFEISYRYERPVWVKKIVE</sequence>
<accession>A0A9E7M986</accession>
<dbReference type="PROSITE" id="PS51257">
    <property type="entry name" value="PROKAR_LIPOPROTEIN"/>
    <property type="match status" value="1"/>
</dbReference>
<organism evidence="2 3">
    <name type="scientific">Thermococcus argininiproducens</name>
    <dbReference type="NCBI Taxonomy" id="2866384"/>
    <lineage>
        <taxon>Archaea</taxon>
        <taxon>Methanobacteriati</taxon>
        <taxon>Methanobacteriota</taxon>
        <taxon>Thermococci</taxon>
        <taxon>Thermococcales</taxon>
        <taxon>Thermococcaceae</taxon>
        <taxon>Thermococcus</taxon>
    </lineage>
</organism>
<evidence type="ECO:0000256" key="1">
    <source>
        <dbReference type="SAM" id="MobiDB-lite"/>
    </source>
</evidence>
<dbReference type="AlphaFoldDB" id="A0A9E7M986"/>
<protein>
    <submittedName>
        <fullName evidence="2">Uncharacterized protein</fullName>
    </submittedName>
</protein>